<gene>
    <name evidence="1" type="ORF">SAMN04244550_00210</name>
</gene>
<evidence type="ECO:0000313" key="1">
    <source>
        <dbReference type="EMBL" id="SDE36176.1"/>
    </source>
</evidence>
<accession>A0A1G7CBS9</accession>
<dbReference type="AlphaFoldDB" id="A0A1G7CBS9"/>
<protein>
    <submittedName>
        <fullName evidence="1">Uncharacterized protein</fullName>
    </submittedName>
</protein>
<sequence length="89" mass="10121">MGEKSKYEILRNLESANGEIAYHIRVFGDTLAEREGYKVHDGLDAVHYYLVNKHNWLPSVVKALSTEDLSFLLAEEMNGWTVPKAAKNK</sequence>
<name>A0A1G7CBS9_RHOCA</name>
<dbReference type="RefSeq" id="WP_074552469.1">
    <property type="nucleotide sequence ID" value="NZ_CP119563.1"/>
</dbReference>
<reference evidence="1 2" key="1">
    <citation type="submission" date="2016-10" db="EMBL/GenBank/DDBJ databases">
        <authorList>
            <person name="de Groot N.N."/>
        </authorList>
    </citation>
    <scope>NUCLEOTIDE SEQUENCE [LARGE SCALE GENOMIC DNA]</scope>
    <source>
        <strain evidence="2">DSM 938 / 37b4</strain>
    </source>
</reference>
<dbReference type="EMBL" id="FNAY01000001">
    <property type="protein sequence ID" value="SDE36176.1"/>
    <property type="molecule type" value="Genomic_DNA"/>
</dbReference>
<proteinExistence type="predicted"/>
<evidence type="ECO:0000313" key="2">
    <source>
        <dbReference type="Proteomes" id="UP000183812"/>
    </source>
</evidence>
<organism evidence="1 2">
    <name type="scientific">Rhodobacter capsulatus</name>
    <name type="common">Rhodopseudomonas capsulata</name>
    <dbReference type="NCBI Taxonomy" id="1061"/>
    <lineage>
        <taxon>Bacteria</taxon>
        <taxon>Pseudomonadati</taxon>
        <taxon>Pseudomonadota</taxon>
        <taxon>Alphaproteobacteria</taxon>
        <taxon>Rhodobacterales</taxon>
        <taxon>Rhodobacter group</taxon>
        <taxon>Rhodobacter</taxon>
    </lineage>
</organism>
<dbReference type="Proteomes" id="UP000183812">
    <property type="component" value="Unassembled WGS sequence"/>
</dbReference>